<dbReference type="Gene3D" id="1.20.5.4130">
    <property type="match status" value="1"/>
</dbReference>
<dbReference type="CDD" id="cd14798">
    <property type="entry name" value="RX-CC_like"/>
    <property type="match status" value="1"/>
</dbReference>
<dbReference type="SUPFAM" id="SSF52058">
    <property type="entry name" value="L domain-like"/>
    <property type="match status" value="2"/>
</dbReference>
<dbReference type="PANTHER" id="PTHR36766:SF51">
    <property type="entry name" value="DISEASE RESISTANCE RPP13-LIKE PROTEIN 1"/>
    <property type="match status" value="1"/>
</dbReference>
<dbReference type="Gene3D" id="3.40.50.300">
    <property type="entry name" value="P-loop containing nucleotide triphosphate hydrolases"/>
    <property type="match status" value="1"/>
</dbReference>
<dbReference type="GO" id="GO:0006952">
    <property type="term" value="P:defense response"/>
    <property type="evidence" value="ECO:0007669"/>
    <property type="project" value="UniProtKB-KW"/>
</dbReference>
<proteinExistence type="predicted"/>
<dbReference type="InterPro" id="IPR042197">
    <property type="entry name" value="Apaf_helical"/>
</dbReference>
<dbReference type="EMBL" id="JANJYI010000008">
    <property type="protein sequence ID" value="KAK2638375.1"/>
    <property type="molecule type" value="Genomic_DNA"/>
</dbReference>
<dbReference type="Pfam" id="PF25019">
    <property type="entry name" value="LRR_R13L1-DRL21"/>
    <property type="match status" value="1"/>
</dbReference>
<dbReference type="InterPro" id="IPR038005">
    <property type="entry name" value="RX-like_CC"/>
</dbReference>
<reference evidence="11" key="1">
    <citation type="journal article" date="2023" name="Plant J.">
        <title>Genome sequences and population genomics provide insights into the demographic history, inbreeding, and mutation load of two 'living fossil' tree species of Dipteronia.</title>
        <authorList>
            <person name="Feng Y."/>
            <person name="Comes H.P."/>
            <person name="Chen J."/>
            <person name="Zhu S."/>
            <person name="Lu R."/>
            <person name="Zhang X."/>
            <person name="Li P."/>
            <person name="Qiu J."/>
            <person name="Olsen K.M."/>
            <person name="Qiu Y."/>
        </authorList>
    </citation>
    <scope>NUCLEOTIDE SEQUENCE</scope>
    <source>
        <strain evidence="11">KIB01</strain>
    </source>
</reference>
<feature type="coiled-coil region" evidence="6">
    <location>
        <begin position="31"/>
        <end position="89"/>
    </location>
</feature>
<dbReference type="Pfam" id="PF18052">
    <property type="entry name" value="Rx_N"/>
    <property type="match status" value="1"/>
</dbReference>
<keyword evidence="13" id="KW-1185">Reference proteome</keyword>
<dbReference type="GO" id="GO:0005524">
    <property type="term" value="F:ATP binding"/>
    <property type="evidence" value="ECO:0007669"/>
    <property type="project" value="UniProtKB-KW"/>
</dbReference>
<dbReference type="GO" id="GO:0043531">
    <property type="term" value="F:ADP binding"/>
    <property type="evidence" value="ECO:0007669"/>
    <property type="project" value="InterPro"/>
</dbReference>
<evidence type="ECO:0000313" key="12">
    <source>
        <dbReference type="EMBL" id="KAK2638375.1"/>
    </source>
</evidence>
<protein>
    <recommendedName>
        <fullName evidence="14">Disease resistance RPP13-like protein 1</fullName>
    </recommendedName>
</protein>
<dbReference type="InterPro" id="IPR002182">
    <property type="entry name" value="NB-ARC"/>
</dbReference>
<dbReference type="Gene3D" id="1.10.8.430">
    <property type="entry name" value="Helical domain of apoptotic protease-activating factors"/>
    <property type="match status" value="1"/>
</dbReference>
<dbReference type="Gene3D" id="3.80.10.10">
    <property type="entry name" value="Ribonuclease Inhibitor"/>
    <property type="match status" value="3"/>
</dbReference>
<sequence>MEVIGEAFVPALLGLLVDELRSSDLLKFARQEKVSNELKRWEKNLKKIQAVLEDADEKQITSRVLKLWLEDLRDLAFDLEDLLDEFSTQYLQQKLMNKSKVRILIPYCFSGVMFNVSMTPKIKEMSVRLRDILTQKDDFHLREIVSQVRKNCTYQRLPSTSLVESKNVFGRENDKEAIIELLFKNQNPDGGGEIGVIPICGMAGIGKTTLAQLVYNDERVTYGPYGFDFKFWVHVSEDFDLVKITKIILQATSYETYDVSDLNKLQVMLREKLAGKKFLLVLDDVWNENYTSWCVLGRPFTAADHRSKIIVTTRNHGVGSIMGTVATYHLKLLSDEDCIFLFARHALGTRNFDEYPYLKLIAEEIVKKCKGLPLAAKAMGGLLRTKLDRREWETILNSKMWNFPEERVNIIPALRLSYYYLPSHLKRLFAYCSIFPKDYEFNKDELILLWMAEGFLPNQQVKKQVEDAGRSYFNELLSRSFFERSTSKHFVMHDLIHDLAQYVSREICFNASSKFETDGPDGTLRKTRHLAFTRCVYDVSQRFEVCYKMKYLRTLIALPIHHQSPWTACCYLSEIVLSKMLQTFRCLRSLCLSGYYIRELPNSIGDLKHLRYLNLSYTKIKSLPGSVSNLVNLETLQLRGCSELTKLPSGIRNLIHLYYLDIRDTNCLLDMPSGIGNLTSLRVLTKYIVGKGDQLSLRGLKDLSHLQGELSIHGLGNVCDTVDAKIANLKKKQGLDDLTLEWSENMNNSQNEQIDMSVLEFLQPHRSLKKLRISHYGGTNFASWIGDPSFTDMVCLDLCHCRNIVSLPSLGLLPKLRELCVEGLDGIERVDVEFYGERSAKSFPSLEILQFKNMKEWVLWSDDRVNESFPCLHQLTLHNCPELKGELPSQISSIVKFTVSHCPKLMSPFSLSSLLELNIAICNEVMLSGLSTLTTLKIRKCCSQWMSSMSLAIPNLVSLKYLQIESCPNLVSFPETGFGSMLRHLILKDCPAMKALPKDIMIDCCESNSCLLEELEIEGCCSLEFFPKGKLSTTLKRLTIQYCENLRSLPEGVMQDDNNNYKSQLEILKIVGCPSLQCSTSGKLPYGLKILKISECSSLEPLTETMIEDGELLEYIEISHCETLKTLPEFRNSLPLLTEITIIGCPLLKCLPETGLPMSLQVLTICDCPSLLSLGCLPPDLTSLEIWNCMNLNPISEWKLHGLTSLKDFSISGECFRDIISFPDDEYLLPGNLVSLCISKLENLETLTRGLNNLTLLQELEIIRCHKLRSFPSEGLPSSLGRLRISDCPLLRKERVKWKGHIPCVELDDECI</sequence>
<keyword evidence="3" id="KW-0547">Nucleotide-binding</keyword>
<dbReference type="InterPro" id="IPR032675">
    <property type="entry name" value="LRR_dom_sf"/>
</dbReference>
<evidence type="ECO:0000259" key="10">
    <source>
        <dbReference type="Pfam" id="PF25019"/>
    </source>
</evidence>
<evidence type="ECO:0000259" key="8">
    <source>
        <dbReference type="Pfam" id="PF18052"/>
    </source>
</evidence>
<keyword evidence="6" id="KW-0175">Coiled coil</keyword>
<keyword evidence="5" id="KW-0067">ATP-binding</keyword>
<dbReference type="Pfam" id="PF13855">
    <property type="entry name" value="LRR_8"/>
    <property type="match status" value="1"/>
</dbReference>
<evidence type="ECO:0000256" key="2">
    <source>
        <dbReference type="ARBA" id="ARBA00022737"/>
    </source>
</evidence>
<dbReference type="GO" id="GO:0051707">
    <property type="term" value="P:response to other organism"/>
    <property type="evidence" value="ECO:0007669"/>
    <property type="project" value="UniProtKB-ARBA"/>
</dbReference>
<dbReference type="InterPro" id="IPR027417">
    <property type="entry name" value="P-loop_NTPase"/>
</dbReference>
<evidence type="ECO:0000256" key="1">
    <source>
        <dbReference type="ARBA" id="ARBA00022614"/>
    </source>
</evidence>
<feature type="domain" description="Disease resistance protein winged helix" evidence="9">
    <location>
        <begin position="434"/>
        <end position="500"/>
    </location>
</feature>
<dbReference type="PRINTS" id="PR00364">
    <property type="entry name" value="DISEASERSIST"/>
</dbReference>
<dbReference type="PANTHER" id="PTHR36766">
    <property type="entry name" value="PLANT BROAD-SPECTRUM MILDEW RESISTANCE PROTEIN RPW8"/>
    <property type="match status" value="1"/>
</dbReference>
<name>A0AAD9TLP4_9ROSI</name>
<dbReference type="InterPro" id="IPR001611">
    <property type="entry name" value="Leu-rich_rpt"/>
</dbReference>
<accession>A0AAD9TLP4</accession>
<dbReference type="SUPFAM" id="SSF52540">
    <property type="entry name" value="P-loop containing nucleoside triphosphate hydrolases"/>
    <property type="match status" value="1"/>
</dbReference>
<dbReference type="InterPro" id="IPR041118">
    <property type="entry name" value="Rx_N"/>
</dbReference>
<evidence type="ECO:0000259" key="9">
    <source>
        <dbReference type="Pfam" id="PF23559"/>
    </source>
</evidence>
<comment type="caution">
    <text evidence="11">The sequence shown here is derived from an EMBL/GenBank/DDBJ whole genome shotgun (WGS) entry which is preliminary data.</text>
</comment>
<dbReference type="InterPro" id="IPR058922">
    <property type="entry name" value="WHD_DRP"/>
</dbReference>
<evidence type="ECO:0000259" key="7">
    <source>
        <dbReference type="Pfam" id="PF00931"/>
    </source>
</evidence>
<dbReference type="Pfam" id="PF00931">
    <property type="entry name" value="NB-ARC"/>
    <property type="match status" value="1"/>
</dbReference>
<feature type="domain" description="Disease resistance N-terminal" evidence="8">
    <location>
        <begin position="12"/>
        <end position="100"/>
    </location>
</feature>
<organism evidence="11 13">
    <name type="scientific">Dipteronia dyeriana</name>
    <dbReference type="NCBI Taxonomy" id="168575"/>
    <lineage>
        <taxon>Eukaryota</taxon>
        <taxon>Viridiplantae</taxon>
        <taxon>Streptophyta</taxon>
        <taxon>Embryophyta</taxon>
        <taxon>Tracheophyta</taxon>
        <taxon>Spermatophyta</taxon>
        <taxon>Magnoliopsida</taxon>
        <taxon>eudicotyledons</taxon>
        <taxon>Gunneridae</taxon>
        <taxon>Pentapetalae</taxon>
        <taxon>rosids</taxon>
        <taxon>malvids</taxon>
        <taxon>Sapindales</taxon>
        <taxon>Sapindaceae</taxon>
        <taxon>Hippocastanoideae</taxon>
        <taxon>Acereae</taxon>
        <taxon>Dipteronia</taxon>
    </lineage>
</organism>
<evidence type="ECO:0000256" key="4">
    <source>
        <dbReference type="ARBA" id="ARBA00022821"/>
    </source>
</evidence>
<dbReference type="InterPro" id="IPR056789">
    <property type="entry name" value="LRR_R13L1-DRL21"/>
</dbReference>
<evidence type="ECO:0000256" key="5">
    <source>
        <dbReference type="ARBA" id="ARBA00022840"/>
    </source>
</evidence>
<gene>
    <name evidence="11" type="ORF">Ddye_025723</name>
    <name evidence="12" type="ORF">Ddye_026170</name>
</gene>
<feature type="domain" description="NB-ARC" evidence="7">
    <location>
        <begin position="172"/>
        <end position="346"/>
    </location>
</feature>
<evidence type="ECO:0008006" key="14">
    <source>
        <dbReference type="Google" id="ProtNLM"/>
    </source>
</evidence>
<dbReference type="Gene3D" id="1.10.10.10">
    <property type="entry name" value="Winged helix-like DNA-binding domain superfamily/Winged helix DNA-binding domain"/>
    <property type="match status" value="1"/>
</dbReference>
<dbReference type="EMBL" id="JANJYI010000008">
    <property type="protein sequence ID" value="KAK2637928.1"/>
    <property type="molecule type" value="Genomic_DNA"/>
</dbReference>
<evidence type="ECO:0000313" key="11">
    <source>
        <dbReference type="EMBL" id="KAK2637928.1"/>
    </source>
</evidence>
<keyword evidence="4" id="KW-0611">Plant defense</keyword>
<feature type="domain" description="R13L1/DRL21-like LRR repeat region" evidence="10">
    <location>
        <begin position="698"/>
        <end position="823"/>
    </location>
</feature>
<keyword evidence="2" id="KW-0677">Repeat</keyword>
<dbReference type="Proteomes" id="UP001280121">
    <property type="component" value="Unassembled WGS sequence"/>
</dbReference>
<dbReference type="Pfam" id="PF23559">
    <property type="entry name" value="WHD_DRP"/>
    <property type="match status" value="1"/>
</dbReference>
<dbReference type="FunFam" id="1.10.10.10:FF:000322">
    <property type="entry name" value="Probable disease resistance protein At1g63360"/>
    <property type="match status" value="1"/>
</dbReference>
<evidence type="ECO:0000313" key="13">
    <source>
        <dbReference type="Proteomes" id="UP001280121"/>
    </source>
</evidence>
<dbReference type="InterPro" id="IPR036388">
    <property type="entry name" value="WH-like_DNA-bd_sf"/>
</dbReference>
<evidence type="ECO:0000256" key="3">
    <source>
        <dbReference type="ARBA" id="ARBA00022741"/>
    </source>
</evidence>
<keyword evidence="1" id="KW-0433">Leucine-rich repeat</keyword>
<dbReference type="PROSITE" id="PS51450">
    <property type="entry name" value="LRR"/>
    <property type="match status" value="1"/>
</dbReference>
<evidence type="ECO:0000256" key="6">
    <source>
        <dbReference type="SAM" id="Coils"/>
    </source>
</evidence>